<sequence length="55" mass="6522">FLRRKKCLKCNGATIRKLIFRTNLCQSSRTITSDQIVYNNSSSFLIRYISLDRDY</sequence>
<evidence type="ECO:0000313" key="1">
    <source>
        <dbReference type="EMBL" id="KAF3422490.1"/>
    </source>
</evidence>
<comment type="caution">
    <text evidence="1">The sequence shown here is derived from an EMBL/GenBank/DDBJ whole genome shotgun (WGS) entry which is preliminary data.</text>
</comment>
<dbReference type="Proteomes" id="UP000655588">
    <property type="component" value="Unassembled WGS sequence"/>
</dbReference>
<keyword evidence="2" id="KW-1185">Reference proteome</keyword>
<name>A0A833RSZ2_9HYME</name>
<organism evidence="1 2">
    <name type="scientific">Frieseomelitta varia</name>
    <dbReference type="NCBI Taxonomy" id="561572"/>
    <lineage>
        <taxon>Eukaryota</taxon>
        <taxon>Metazoa</taxon>
        <taxon>Ecdysozoa</taxon>
        <taxon>Arthropoda</taxon>
        <taxon>Hexapoda</taxon>
        <taxon>Insecta</taxon>
        <taxon>Pterygota</taxon>
        <taxon>Neoptera</taxon>
        <taxon>Endopterygota</taxon>
        <taxon>Hymenoptera</taxon>
        <taxon>Apocrita</taxon>
        <taxon>Aculeata</taxon>
        <taxon>Apoidea</taxon>
        <taxon>Anthophila</taxon>
        <taxon>Apidae</taxon>
        <taxon>Frieseomelitta</taxon>
    </lineage>
</organism>
<dbReference type="EMBL" id="WNWW01000697">
    <property type="protein sequence ID" value="KAF3422490.1"/>
    <property type="molecule type" value="Genomic_DNA"/>
</dbReference>
<evidence type="ECO:0000313" key="2">
    <source>
        <dbReference type="Proteomes" id="UP000655588"/>
    </source>
</evidence>
<dbReference type="AlphaFoldDB" id="A0A833RSZ2"/>
<gene>
    <name evidence="1" type="ORF">E2986_11178</name>
</gene>
<protein>
    <submittedName>
        <fullName evidence="1">Uncharacterized protein</fullName>
    </submittedName>
</protein>
<feature type="non-terminal residue" evidence="1">
    <location>
        <position position="1"/>
    </location>
</feature>
<reference evidence="1" key="1">
    <citation type="submission" date="2019-11" db="EMBL/GenBank/DDBJ databases">
        <title>The nuclear and mitochondrial genomes of Frieseomelitta varia - a highly eusocial stingless bee (Meliponini) with a permanently sterile worker caste.</title>
        <authorList>
            <person name="Freitas F.C.P."/>
            <person name="Lourenco A.P."/>
            <person name="Nunes F.M.F."/>
            <person name="Paschoal A.R."/>
            <person name="Abreu F.C.P."/>
            <person name="Barbin F.O."/>
            <person name="Bataglia L."/>
            <person name="Cardoso-Junior C.A.M."/>
            <person name="Cervoni M.S."/>
            <person name="Silva S.R."/>
            <person name="Dalarmi F."/>
            <person name="Del Lama M.A."/>
            <person name="Depintor T.S."/>
            <person name="Ferreira K.M."/>
            <person name="Goria P.S."/>
            <person name="Jaskot M.C."/>
            <person name="Lago D.C."/>
            <person name="Luna-Lucena D."/>
            <person name="Moda L.M."/>
            <person name="Nascimento L."/>
            <person name="Pedrino M."/>
            <person name="Rabico F.O."/>
            <person name="Sanches F.C."/>
            <person name="Santos D.E."/>
            <person name="Santos C.G."/>
            <person name="Vieira J."/>
            <person name="Lopes T.F."/>
            <person name="Barchuk A.R."/>
            <person name="Hartfelder K."/>
            <person name="Simoes Z.L.P."/>
            <person name="Bitondi M.M.G."/>
            <person name="Pinheiro D.G."/>
        </authorList>
    </citation>
    <scope>NUCLEOTIDE SEQUENCE</scope>
    <source>
        <strain evidence="1">USP_RPSP 00005682</strain>
        <tissue evidence="1">Whole individual</tissue>
    </source>
</reference>
<accession>A0A833RSZ2</accession>
<proteinExistence type="predicted"/>